<dbReference type="GO" id="GO:0003677">
    <property type="term" value="F:DNA binding"/>
    <property type="evidence" value="ECO:0007669"/>
    <property type="project" value="InterPro"/>
</dbReference>
<feature type="domain" description="HTH iclR-type" evidence="1">
    <location>
        <begin position="4"/>
        <end position="50"/>
    </location>
</feature>
<dbReference type="OrthoDB" id="116176at2157"/>
<sequence length="120" mass="13420">MSEGLEILHLISQRGGCLLSELATELGIPKNSVQSWVSMLCSTGYLKRDGEELSECSCRKSSMKCVCCHCSCEEKTVSSENRIELTERGRSLIRRKWDEKTGSEIISSNGRLSRNNICTQ</sequence>
<proteinExistence type="predicted"/>
<organism evidence="2 3">
    <name type="scientific">Methanospirillum hungatei</name>
    <dbReference type="NCBI Taxonomy" id="2203"/>
    <lineage>
        <taxon>Archaea</taxon>
        <taxon>Methanobacteriati</taxon>
        <taxon>Methanobacteriota</taxon>
        <taxon>Stenosarchaea group</taxon>
        <taxon>Methanomicrobia</taxon>
        <taxon>Methanomicrobiales</taxon>
        <taxon>Methanospirillaceae</taxon>
        <taxon>Methanospirillum</taxon>
    </lineage>
</organism>
<gene>
    <name evidence="2" type="ORF">KSK55_15815</name>
</gene>
<dbReference type="Proteomes" id="UP000694228">
    <property type="component" value="Chromosome"/>
</dbReference>
<name>A0A8F5ZET3_METHU</name>
<evidence type="ECO:0000313" key="3">
    <source>
        <dbReference type="Proteomes" id="UP000694228"/>
    </source>
</evidence>
<accession>A0A8F5ZET3</accession>
<dbReference type="InterPro" id="IPR005471">
    <property type="entry name" value="Tscrpt_reg_IclR_N"/>
</dbReference>
<dbReference type="AlphaFoldDB" id="A0A8F5ZET3"/>
<protein>
    <submittedName>
        <fullName evidence="2">Helix-turn-helix domain-containing protein</fullName>
    </submittedName>
</protein>
<dbReference type="GO" id="GO:0006355">
    <property type="term" value="P:regulation of DNA-templated transcription"/>
    <property type="evidence" value="ECO:0007669"/>
    <property type="project" value="InterPro"/>
</dbReference>
<evidence type="ECO:0000313" key="2">
    <source>
        <dbReference type="EMBL" id="QXO94750.1"/>
    </source>
</evidence>
<evidence type="ECO:0000259" key="1">
    <source>
        <dbReference type="Pfam" id="PF09339"/>
    </source>
</evidence>
<reference evidence="2 3" key="1">
    <citation type="submission" date="2021-06" db="EMBL/GenBank/DDBJ databases">
        <title>Complete genome sequence of the secondary alcohol utilizing methanogen Methanospirillum hungatei strain GP1.</title>
        <authorList>
            <person name="Day L.A."/>
            <person name="Costa K.C."/>
        </authorList>
    </citation>
    <scope>NUCLEOTIDE SEQUENCE [LARGE SCALE GENOMIC DNA]</scope>
    <source>
        <strain evidence="2 3">GP1</strain>
    </source>
</reference>
<dbReference type="EMBL" id="CP077107">
    <property type="protein sequence ID" value="QXO94750.1"/>
    <property type="molecule type" value="Genomic_DNA"/>
</dbReference>
<dbReference type="Pfam" id="PF09339">
    <property type="entry name" value="HTH_IclR"/>
    <property type="match status" value="1"/>
</dbReference>